<dbReference type="Proteomes" id="UP001266305">
    <property type="component" value="Unassembled WGS sequence"/>
</dbReference>
<dbReference type="EMBL" id="JASSZA010000006">
    <property type="protein sequence ID" value="KAK2108887.1"/>
    <property type="molecule type" value="Genomic_DNA"/>
</dbReference>
<keyword evidence="2" id="KW-1185">Reference proteome</keyword>
<sequence length="106" mass="11828">MSAKHKYIRLVYSPAQKITGKKDVYAWALTVVPLPLHRALPQTWVCLFIVIATDDVMSESHTGKMKWITSSDICDALNLAATLPRHSEIHIGFTSGDHLHSVFANN</sequence>
<organism evidence="1 2">
    <name type="scientific">Saguinus oedipus</name>
    <name type="common">Cotton-top tamarin</name>
    <name type="synonym">Oedipomidas oedipus</name>
    <dbReference type="NCBI Taxonomy" id="9490"/>
    <lineage>
        <taxon>Eukaryota</taxon>
        <taxon>Metazoa</taxon>
        <taxon>Chordata</taxon>
        <taxon>Craniata</taxon>
        <taxon>Vertebrata</taxon>
        <taxon>Euteleostomi</taxon>
        <taxon>Mammalia</taxon>
        <taxon>Eutheria</taxon>
        <taxon>Euarchontoglires</taxon>
        <taxon>Primates</taxon>
        <taxon>Haplorrhini</taxon>
        <taxon>Platyrrhini</taxon>
        <taxon>Cebidae</taxon>
        <taxon>Callitrichinae</taxon>
        <taxon>Saguinus</taxon>
    </lineage>
</organism>
<protein>
    <submittedName>
        <fullName evidence="1">Uncharacterized protein</fullName>
    </submittedName>
</protein>
<reference evidence="1 2" key="1">
    <citation type="submission" date="2023-05" db="EMBL/GenBank/DDBJ databases">
        <title>B98-5 Cell Line De Novo Hybrid Assembly: An Optical Mapping Approach.</title>
        <authorList>
            <person name="Kananen K."/>
            <person name="Auerbach J.A."/>
            <person name="Kautto E."/>
            <person name="Blachly J.S."/>
        </authorList>
    </citation>
    <scope>NUCLEOTIDE SEQUENCE [LARGE SCALE GENOMIC DNA]</scope>
    <source>
        <strain evidence="1">B95-8</strain>
        <tissue evidence="1">Cell line</tissue>
    </source>
</reference>
<evidence type="ECO:0000313" key="2">
    <source>
        <dbReference type="Proteomes" id="UP001266305"/>
    </source>
</evidence>
<gene>
    <name evidence="1" type="ORF">P7K49_014052</name>
</gene>
<evidence type="ECO:0000313" key="1">
    <source>
        <dbReference type="EMBL" id="KAK2108887.1"/>
    </source>
</evidence>
<accession>A0ABQ9VHQ6</accession>
<proteinExistence type="predicted"/>
<comment type="caution">
    <text evidence="1">The sequence shown here is derived from an EMBL/GenBank/DDBJ whole genome shotgun (WGS) entry which is preliminary data.</text>
</comment>
<name>A0ABQ9VHQ6_SAGOE</name>